<evidence type="ECO:0000313" key="3">
    <source>
        <dbReference type="Proteomes" id="UP000621859"/>
    </source>
</evidence>
<comment type="caution">
    <text evidence="2">The sequence shown here is derived from an EMBL/GenBank/DDBJ whole genome shotgun (WGS) entry which is preliminary data.</text>
</comment>
<evidence type="ECO:0000313" key="2">
    <source>
        <dbReference type="EMBL" id="GGP26354.1"/>
    </source>
</evidence>
<feature type="compositionally biased region" description="Basic residues" evidence="1">
    <location>
        <begin position="45"/>
        <end position="54"/>
    </location>
</feature>
<protein>
    <submittedName>
        <fullName evidence="2">Uncharacterized protein</fullName>
    </submittedName>
</protein>
<keyword evidence="3" id="KW-1185">Reference proteome</keyword>
<sequence length="60" mass="6415">MGPAPRVSKTTAPQGANIPNNINQASPPRIPGRKSSIRATQSPCHKARLQRRARVTSASQ</sequence>
<dbReference type="Proteomes" id="UP000621859">
    <property type="component" value="Unassembled WGS sequence"/>
</dbReference>
<organism evidence="2 3">
    <name type="scientific">Silvimonas amylolytica</name>
    <dbReference type="NCBI Taxonomy" id="449663"/>
    <lineage>
        <taxon>Bacteria</taxon>
        <taxon>Pseudomonadati</taxon>
        <taxon>Pseudomonadota</taxon>
        <taxon>Betaproteobacteria</taxon>
        <taxon>Neisseriales</taxon>
        <taxon>Chitinibacteraceae</taxon>
        <taxon>Silvimonas</taxon>
    </lineage>
</organism>
<feature type="compositionally biased region" description="Polar residues" evidence="1">
    <location>
        <begin position="8"/>
        <end position="26"/>
    </location>
</feature>
<dbReference type="EMBL" id="BMLY01000003">
    <property type="protein sequence ID" value="GGP26354.1"/>
    <property type="molecule type" value="Genomic_DNA"/>
</dbReference>
<gene>
    <name evidence="2" type="ORF">GCM10010971_21730</name>
</gene>
<proteinExistence type="predicted"/>
<name>A0ABQ2PN07_9NEIS</name>
<reference evidence="3" key="1">
    <citation type="journal article" date="2019" name="Int. J. Syst. Evol. Microbiol.">
        <title>The Global Catalogue of Microorganisms (GCM) 10K type strain sequencing project: providing services to taxonomists for standard genome sequencing and annotation.</title>
        <authorList>
            <consortium name="The Broad Institute Genomics Platform"/>
            <consortium name="The Broad Institute Genome Sequencing Center for Infectious Disease"/>
            <person name="Wu L."/>
            <person name="Ma J."/>
        </authorList>
    </citation>
    <scope>NUCLEOTIDE SEQUENCE [LARGE SCALE GENOMIC DNA]</scope>
    <source>
        <strain evidence="3">CGMCC 1.8860</strain>
    </source>
</reference>
<evidence type="ECO:0000256" key="1">
    <source>
        <dbReference type="SAM" id="MobiDB-lite"/>
    </source>
</evidence>
<feature type="region of interest" description="Disordered" evidence="1">
    <location>
        <begin position="1"/>
        <end position="60"/>
    </location>
</feature>
<accession>A0ABQ2PN07</accession>